<evidence type="ECO:0000313" key="2">
    <source>
        <dbReference type="EMBL" id="KAB7517038.1"/>
    </source>
</evidence>
<evidence type="ECO:0000313" key="5">
    <source>
        <dbReference type="Proteomes" id="UP000326302"/>
    </source>
</evidence>
<accession>A0A5N5UEC7</accession>
<accession>A0A5N5UPU2</accession>
<evidence type="ECO:0000313" key="1">
    <source>
        <dbReference type="EMBL" id="KAB7515747.1"/>
    </source>
</evidence>
<reference evidence="4 5" key="1">
    <citation type="submission" date="2019-10" db="EMBL/GenBank/DDBJ databases">
        <title>Unraveling microbial dark matter from salterns through culturing: the case of the genus Halosegnis.</title>
        <authorList>
            <person name="Duran-Viseras A."/>
            <person name="Andrei A.-S."/>
            <person name="Vera-Gargallo B."/>
            <person name="Ghai R."/>
            <person name="Sanchez-Porro C."/>
            <person name="Ventosa A."/>
        </authorList>
    </citation>
    <scope>NUCLEOTIDE SEQUENCE [LARGE SCALE GENOMIC DNA]</scope>
    <source>
        <strain evidence="2 5">F17-44</strain>
        <strain evidence="1 6">F18-79</strain>
        <strain evidence="3 4">F19-13</strain>
    </source>
</reference>
<gene>
    <name evidence="1" type="ORF">DM867_00965</name>
    <name evidence="2" type="ORF">DMP03_06675</name>
    <name evidence="3" type="ORF">DP108_00855</name>
</gene>
<organism evidence="3 4">
    <name type="scientific">Halosegnis rubeus</name>
    <dbReference type="NCBI Taxonomy" id="2212850"/>
    <lineage>
        <taxon>Archaea</taxon>
        <taxon>Methanobacteriati</taxon>
        <taxon>Methanobacteriota</taxon>
        <taxon>Stenosarchaea group</taxon>
        <taxon>Halobacteria</taxon>
        <taxon>Halobacteriales</taxon>
        <taxon>Natronomonadaceae</taxon>
        <taxon>Halosegnis</taxon>
    </lineage>
</organism>
<protein>
    <submittedName>
        <fullName evidence="3">Heme-binding protein</fullName>
    </submittedName>
</protein>
<dbReference type="InterPro" id="IPR006917">
    <property type="entry name" value="SOUL_heme-bd"/>
</dbReference>
<name>A0A5N5UPU2_9EURY</name>
<evidence type="ECO:0000313" key="6">
    <source>
        <dbReference type="Proteomes" id="UP000326865"/>
    </source>
</evidence>
<dbReference type="RefSeq" id="WP_152119921.1">
    <property type="nucleotide sequence ID" value="NZ_QJOW01000002.1"/>
</dbReference>
<dbReference type="PANTHER" id="PTHR11220:SF1">
    <property type="entry name" value="HEME-BINDING PROTEIN 2"/>
    <property type="match status" value="1"/>
</dbReference>
<dbReference type="SUPFAM" id="SSF55136">
    <property type="entry name" value="Probable bacterial effector-binding domain"/>
    <property type="match status" value="1"/>
</dbReference>
<evidence type="ECO:0000313" key="4">
    <source>
        <dbReference type="Proteomes" id="UP000326207"/>
    </source>
</evidence>
<dbReference type="AlphaFoldDB" id="A0A5N5UPU2"/>
<dbReference type="InterPro" id="IPR011256">
    <property type="entry name" value="Reg_factor_effector_dom_sf"/>
</dbReference>
<dbReference type="EMBL" id="QKKZ01000001">
    <property type="protein sequence ID" value="KAB7515747.1"/>
    <property type="molecule type" value="Genomic_DNA"/>
</dbReference>
<dbReference type="EMBL" id="QMDY01000001">
    <property type="protein sequence ID" value="KAB7519834.1"/>
    <property type="molecule type" value="Genomic_DNA"/>
</dbReference>
<dbReference type="Pfam" id="PF04832">
    <property type="entry name" value="SOUL"/>
    <property type="match status" value="1"/>
</dbReference>
<dbReference type="EMBL" id="QJOW01000002">
    <property type="protein sequence ID" value="KAB7517038.1"/>
    <property type="molecule type" value="Genomic_DNA"/>
</dbReference>
<dbReference type="Proteomes" id="UP000326302">
    <property type="component" value="Unassembled WGS sequence"/>
</dbReference>
<keyword evidence="6" id="KW-1185">Reference proteome</keyword>
<comment type="caution">
    <text evidence="3">The sequence shown here is derived from an EMBL/GenBank/DDBJ whole genome shotgun (WGS) entry which is preliminary data.</text>
</comment>
<dbReference type="Proteomes" id="UP000326207">
    <property type="component" value="Unassembled WGS sequence"/>
</dbReference>
<evidence type="ECO:0000313" key="3">
    <source>
        <dbReference type="EMBL" id="KAB7519834.1"/>
    </source>
</evidence>
<dbReference type="Proteomes" id="UP000326865">
    <property type="component" value="Unassembled WGS sequence"/>
</dbReference>
<dbReference type="PANTHER" id="PTHR11220">
    <property type="entry name" value="HEME-BINDING PROTEIN-RELATED"/>
    <property type="match status" value="1"/>
</dbReference>
<proteinExistence type="predicted"/>
<accession>A0A5N5UB16</accession>
<dbReference type="OrthoDB" id="141612at2157"/>
<dbReference type="Gene3D" id="3.20.80.10">
    <property type="entry name" value="Regulatory factor, effector binding domain"/>
    <property type="match status" value="1"/>
</dbReference>
<sequence length="219" mass="23783">MVNTKLAVAGGLGAGAVAIGASAVKTLRDRRSVTEPSYTMLGQIEDVELRQYPETVRVETTAKSERRAFRRLFGYIDGGNEGATELPMTAPVEVDDETVAESDEESASTELPMTAPVEVEREESGVRMAFYLPAEYDGESAPRPTDDDVRLVTEPARTLAVYTFSGRATAGEKTTASEQLLETLARNDVLVAGEPFYLGYDAPYTLPPLRRNEMVVALP</sequence>